<keyword evidence="1" id="KW-0732">Signal</keyword>
<evidence type="ECO:0000313" key="2">
    <source>
        <dbReference type="EMBL" id="CAA9285392.1"/>
    </source>
</evidence>
<dbReference type="AlphaFoldDB" id="A0A6J4JRT8"/>
<proteinExistence type="predicted"/>
<feature type="signal peptide" evidence="1">
    <location>
        <begin position="1"/>
        <end position="40"/>
    </location>
</feature>
<name>A0A6J4JRT8_9CHLR</name>
<protein>
    <submittedName>
        <fullName evidence="2">Uncharacterized protein</fullName>
    </submittedName>
</protein>
<evidence type="ECO:0000256" key="1">
    <source>
        <dbReference type="SAM" id="SignalP"/>
    </source>
</evidence>
<sequence>MDPMTLSPKSLSARTFRRRTVAATGIASAAALAMPWTALAAPTAQQAVSDVPAASLRTALNLLGQEHVYLAGAAVAAALGGRQAEFEAAAGATDENSKALAAAVGTVYGQPAADRFLALWRAHIGFFVDYTQGAAANDQAKKQKAVADLDGYRRDIDAFLTGANPNLPRGAVAELFTHHVMHVAATADALAAGNAVEGFRLLREAAGQTQQIMDPLSSAIARQFPQRFPTVVAGAVALPRTGGGPLQGVGSAWLAPLAIAGASVLAAGSLAKRALSKQPVQDPAQDQ</sequence>
<dbReference type="EMBL" id="CADCTC010000225">
    <property type="protein sequence ID" value="CAA9285392.1"/>
    <property type="molecule type" value="Genomic_DNA"/>
</dbReference>
<gene>
    <name evidence="2" type="ORF">AVDCRST_MAG77-4229</name>
</gene>
<accession>A0A6J4JRT8</accession>
<dbReference type="PROSITE" id="PS51318">
    <property type="entry name" value="TAT"/>
    <property type="match status" value="1"/>
</dbReference>
<organism evidence="2">
    <name type="scientific">uncultured Chloroflexota bacterium</name>
    <dbReference type="NCBI Taxonomy" id="166587"/>
    <lineage>
        <taxon>Bacteria</taxon>
        <taxon>Bacillati</taxon>
        <taxon>Chloroflexota</taxon>
        <taxon>environmental samples</taxon>
    </lineage>
</organism>
<dbReference type="InterPro" id="IPR006311">
    <property type="entry name" value="TAT_signal"/>
</dbReference>
<reference evidence="2" key="1">
    <citation type="submission" date="2020-02" db="EMBL/GenBank/DDBJ databases">
        <authorList>
            <person name="Meier V. D."/>
        </authorList>
    </citation>
    <scope>NUCLEOTIDE SEQUENCE</scope>
    <source>
        <strain evidence="2">AVDCRST_MAG77</strain>
    </source>
</reference>
<feature type="chain" id="PRO_5026774479" evidence="1">
    <location>
        <begin position="41"/>
        <end position="287"/>
    </location>
</feature>